<gene>
    <name evidence="2" type="primary">rps3</name>
</gene>
<evidence type="ECO:0000313" key="2">
    <source>
        <dbReference type="EMBL" id="QKG05014.1"/>
    </source>
</evidence>
<dbReference type="InterPro" id="IPR027434">
    <property type="entry name" value="Homing_endonucl"/>
</dbReference>
<geneLocation type="mitochondrion" evidence="2"/>
<dbReference type="SUPFAM" id="SSF55608">
    <property type="entry name" value="Homing endonucleases"/>
    <property type="match status" value="1"/>
</dbReference>
<dbReference type="GO" id="GO:0005739">
    <property type="term" value="C:mitochondrion"/>
    <property type="evidence" value="ECO:0007669"/>
    <property type="project" value="UniProtKB-ARBA"/>
</dbReference>
<dbReference type="EMBL" id="MN780510">
    <property type="protein sequence ID" value="QKG05014.1"/>
    <property type="molecule type" value="Genomic_DNA"/>
</dbReference>
<dbReference type="InterPro" id="IPR051289">
    <property type="entry name" value="LAGLIDADG_Endonuclease"/>
</dbReference>
<proteinExistence type="predicted"/>
<keyword evidence="2" id="KW-0496">Mitochondrion</keyword>
<dbReference type="AlphaFoldDB" id="A0A6M8P041"/>
<evidence type="ECO:0000259" key="1">
    <source>
        <dbReference type="Pfam" id="PF00961"/>
    </source>
</evidence>
<organism evidence="2">
    <name type="scientific">Nemania diffusa</name>
    <dbReference type="NCBI Taxonomy" id="389665"/>
    <lineage>
        <taxon>Eukaryota</taxon>
        <taxon>Fungi</taxon>
        <taxon>Dikarya</taxon>
        <taxon>Ascomycota</taxon>
        <taxon>Pezizomycotina</taxon>
        <taxon>Sordariomycetes</taxon>
        <taxon>Xylariomycetidae</taxon>
        <taxon>Xylariales</taxon>
        <taxon>Xylariaceae</taxon>
        <taxon>Nemania</taxon>
    </lineage>
</organism>
<dbReference type="RefSeq" id="YP_009867815.1">
    <property type="nucleotide sequence ID" value="NC_049077.1"/>
</dbReference>
<dbReference type="Gene3D" id="3.10.28.10">
    <property type="entry name" value="Homing endonucleases"/>
    <property type="match status" value="1"/>
</dbReference>
<keyword evidence="2" id="KW-0689">Ribosomal protein</keyword>
<sequence length="574" mass="67699">MKNYISFDKVCMIPSAYNNNVNSFIFRKKLNSHYKLVPFNVSANDIGITKYLPPVSKEWKNTVYNFNSNNLVNYPVYDLKINSLIKSYFNLYFNHKFLQHKYISRKKKRKSLNKIYVSKAEIKHTNSKAIITIYVYNRERFLLLDKISKLKKNIKKRVGRLVRIVKFERIFAKLMILSINKNNLKKFLSSPLIFWTKYLKKKKYSGILWRLANYKLDYSYYKVVDRTSFIIRMKRLARIFYRILGIIRRYRLRLSLNKYKFEEVFLYKLSKLISKYYGKKVEFNIVNLKSIAFNGDIFTEILRKKLKKERRNLTLTLNSLLSKVVLPNINRVIEKGRLENSLDLKLIDNKYKNVNVCSILHNNSFNYSLNELLYSIYYESIDKKESKLTTLIPNPYSIRDILLENIKYKNMGGARLRVKGRLTKRYRADRAVFNLKWKGGLKNIDSAFKGLSSVVYRGYLDSNVETTISSSKRRIGSFGIKAWVSGKNYSTMANRPTKSNIYTSLHPGFITGFSDAEGSFMVAIYKDNTRQIGWAIKLIFRISLHVRDLAILEHIRDYFGKGKITSDIDAQIRF</sequence>
<dbReference type="GO" id="GO:0005840">
    <property type="term" value="C:ribosome"/>
    <property type="evidence" value="ECO:0007669"/>
    <property type="project" value="UniProtKB-KW"/>
</dbReference>
<protein>
    <submittedName>
        <fullName evidence="2">Ribosomal protein S3</fullName>
    </submittedName>
</protein>
<feature type="domain" description="Homing endonuclease LAGLIDADG" evidence="1">
    <location>
        <begin position="510"/>
        <end position="567"/>
    </location>
</feature>
<dbReference type="PANTHER" id="PTHR36181:SF4">
    <property type="entry name" value="LAGLIDADG ENDONUCLEASE"/>
    <property type="match status" value="1"/>
</dbReference>
<dbReference type="Pfam" id="PF00961">
    <property type="entry name" value="LAGLIDADG_1"/>
    <property type="match status" value="1"/>
</dbReference>
<dbReference type="InterPro" id="IPR004860">
    <property type="entry name" value="LAGLIDADG_dom"/>
</dbReference>
<dbReference type="GeneID" id="55758963"/>
<keyword evidence="2" id="KW-0687">Ribonucleoprotein</keyword>
<dbReference type="PANTHER" id="PTHR36181">
    <property type="entry name" value="INTRON-ENCODED ENDONUCLEASE AI3-RELATED"/>
    <property type="match status" value="1"/>
</dbReference>
<accession>A0A6M8P041</accession>
<name>A0A6M8P041_9PEZI</name>
<dbReference type="GO" id="GO:0004519">
    <property type="term" value="F:endonuclease activity"/>
    <property type="evidence" value="ECO:0007669"/>
    <property type="project" value="InterPro"/>
</dbReference>
<reference evidence="2" key="1">
    <citation type="submission" date="2019-11" db="EMBL/GenBank/DDBJ databases">
        <authorList>
            <person name="Tang D.X."/>
            <person name="Zhang G.D."/>
            <person name="Wang Y."/>
            <person name="Zhang M.X."/>
            <person name="Wang Y.B."/>
            <person name="Yu H."/>
        </authorList>
    </citation>
    <scope>NUCLEOTIDE SEQUENCE</scope>
</reference>
<reference evidence="2" key="2">
    <citation type="journal article" date="2020" name="Mitochondrial DNA Part B Resour">
        <title>Characterization of complete mitochondrial genome of Nemania diffusa (Xylariaceae, Xylariales) and its phylogenetic analysis.</title>
        <authorList>
            <person name="Tang D."/>
            <person name="Zhang G."/>
            <person name="Wang Y."/>
            <person name="Zhang M."/>
            <person name="Wang Y."/>
            <person name="Yu H."/>
        </authorList>
    </citation>
    <scope>NUCLEOTIDE SEQUENCE</scope>
</reference>